<dbReference type="Proteomes" id="UP001549047">
    <property type="component" value="Unassembled WGS sequence"/>
</dbReference>
<keyword evidence="11" id="KW-1185">Reference proteome</keyword>
<evidence type="ECO:0000256" key="2">
    <source>
        <dbReference type="ARBA" id="ARBA00022448"/>
    </source>
</evidence>
<feature type="transmembrane region" description="Helical" evidence="9">
    <location>
        <begin position="154"/>
        <end position="171"/>
    </location>
</feature>
<evidence type="ECO:0000256" key="1">
    <source>
        <dbReference type="ARBA" id="ARBA00004651"/>
    </source>
</evidence>
<evidence type="ECO:0000313" key="10">
    <source>
        <dbReference type="EMBL" id="MET3613068.1"/>
    </source>
</evidence>
<comment type="similarity">
    <text evidence="8">Belongs to the binding-protein-dependent transport system permease family. LivHM subfamily.</text>
</comment>
<comment type="subcellular location">
    <subcellularLocation>
        <location evidence="1">Cell membrane</location>
        <topology evidence="1">Multi-pass membrane protein</topology>
    </subcellularLocation>
</comment>
<evidence type="ECO:0000313" key="11">
    <source>
        <dbReference type="Proteomes" id="UP001549047"/>
    </source>
</evidence>
<keyword evidence="6 9" id="KW-1133">Transmembrane helix</keyword>
<proteinExistence type="inferred from homology"/>
<keyword evidence="3" id="KW-1003">Cell membrane</keyword>
<dbReference type="RefSeq" id="WP_354555566.1">
    <property type="nucleotide sequence ID" value="NZ_JBEPMB010000001.1"/>
</dbReference>
<dbReference type="EMBL" id="JBEPMB010000001">
    <property type="protein sequence ID" value="MET3613068.1"/>
    <property type="molecule type" value="Genomic_DNA"/>
</dbReference>
<keyword evidence="2" id="KW-0813">Transport</keyword>
<feature type="transmembrane region" description="Helical" evidence="9">
    <location>
        <begin position="102"/>
        <end position="121"/>
    </location>
</feature>
<evidence type="ECO:0000256" key="9">
    <source>
        <dbReference type="SAM" id="Phobius"/>
    </source>
</evidence>
<comment type="caution">
    <text evidence="10">The sequence shown here is derived from an EMBL/GenBank/DDBJ whole genome shotgun (WGS) entry which is preliminary data.</text>
</comment>
<accession>A0ABV2IXH6</accession>
<keyword evidence="5" id="KW-0029">Amino-acid transport</keyword>
<reference evidence="10 11" key="1">
    <citation type="submission" date="2024-06" db="EMBL/GenBank/DDBJ databases">
        <title>Genomic Encyclopedia of Type Strains, Phase IV (KMG-IV): sequencing the most valuable type-strain genomes for metagenomic binning, comparative biology and taxonomic classification.</title>
        <authorList>
            <person name="Goeker M."/>
        </authorList>
    </citation>
    <scope>NUCLEOTIDE SEQUENCE [LARGE SCALE GENOMIC DNA]</scope>
    <source>
        <strain evidence="10 11">DSM 29780</strain>
    </source>
</reference>
<evidence type="ECO:0000256" key="7">
    <source>
        <dbReference type="ARBA" id="ARBA00023136"/>
    </source>
</evidence>
<evidence type="ECO:0000256" key="4">
    <source>
        <dbReference type="ARBA" id="ARBA00022692"/>
    </source>
</evidence>
<feature type="transmembrane region" description="Helical" evidence="9">
    <location>
        <begin position="38"/>
        <end position="56"/>
    </location>
</feature>
<evidence type="ECO:0000256" key="3">
    <source>
        <dbReference type="ARBA" id="ARBA00022475"/>
    </source>
</evidence>
<keyword evidence="4 9" id="KW-0812">Transmembrane</keyword>
<protein>
    <submittedName>
        <fullName evidence="10">Branched-chain amino acid transport system permease protein</fullName>
    </submittedName>
</protein>
<evidence type="ECO:0000256" key="8">
    <source>
        <dbReference type="ARBA" id="ARBA00037998"/>
    </source>
</evidence>
<name>A0ABV2IXH6_9HYPH</name>
<feature type="transmembrane region" description="Helical" evidence="9">
    <location>
        <begin position="269"/>
        <end position="289"/>
    </location>
</feature>
<dbReference type="InterPro" id="IPR001851">
    <property type="entry name" value="ABC_transp_permease"/>
</dbReference>
<feature type="transmembrane region" description="Helical" evidence="9">
    <location>
        <begin position="230"/>
        <end position="249"/>
    </location>
</feature>
<dbReference type="InterPro" id="IPR052157">
    <property type="entry name" value="BCAA_transport_permease"/>
</dbReference>
<feature type="transmembrane region" description="Helical" evidence="9">
    <location>
        <begin position="202"/>
        <end position="223"/>
    </location>
</feature>
<feature type="transmembrane region" description="Helical" evidence="9">
    <location>
        <begin position="62"/>
        <end position="81"/>
    </location>
</feature>
<evidence type="ECO:0000256" key="6">
    <source>
        <dbReference type="ARBA" id="ARBA00022989"/>
    </source>
</evidence>
<dbReference type="PANTHER" id="PTHR11795:SF445">
    <property type="entry name" value="AMINO ACID ABC TRANSPORTER PERMEASE PROTEIN"/>
    <property type="match status" value="1"/>
</dbReference>
<dbReference type="CDD" id="cd06582">
    <property type="entry name" value="TM_PBP1_LivH_like"/>
    <property type="match status" value="1"/>
</dbReference>
<dbReference type="Pfam" id="PF02653">
    <property type="entry name" value="BPD_transp_2"/>
    <property type="match status" value="1"/>
</dbReference>
<keyword evidence="7 9" id="KW-0472">Membrane</keyword>
<sequence>MAYILQQAVNGVPLAALYAVLAFAYAIAFAVTRRADITIGALFAFSGQIFALFFFIAWQRYWLILELCLAIGAVAAFLYTWGAATVIGRHVLQPLTRSEPHAVIVGGFAVMIVLMEIARLASETRSIWLPPLLQNAVTFLVVDGLAVTLTQMQVLNIALMLGSLALLALWLSRAAWGRRWKAVRDDPLAAELLGVDSQSVFVQAYVGAALIATFAGLLMTAYYGTMDFGAGLMFGLKVVMLGALGGYASPLKSAAGGAILGFAETMWTAFGPLALRDIVMFSALIYILVMTRREQLAP</sequence>
<evidence type="ECO:0000256" key="5">
    <source>
        <dbReference type="ARBA" id="ARBA00022970"/>
    </source>
</evidence>
<dbReference type="PANTHER" id="PTHR11795">
    <property type="entry name" value="BRANCHED-CHAIN AMINO ACID TRANSPORT SYSTEM PERMEASE PROTEIN LIVH"/>
    <property type="match status" value="1"/>
</dbReference>
<feature type="transmembrane region" description="Helical" evidence="9">
    <location>
        <begin position="12"/>
        <end position="31"/>
    </location>
</feature>
<organism evidence="10 11">
    <name type="scientific">Rhizobium aquaticum</name>
    <dbReference type="NCBI Taxonomy" id="1549636"/>
    <lineage>
        <taxon>Bacteria</taxon>
        <taxon>Pseudomonadati</taxon>
        <taxon>Pseudomonadota</taxon>
        <taxon>Alphaproteobacteria</taxon>
        <taxon>Hyphomicrobiales</taxon>
        <taxon>Rhizobiaceae</taxon>
        <taxon>Rhizobium/Agrobacterium group</taxon>
        <taxon>Rhizobium</taxon>
    </lineage>
</organism>
<gene>
    <name evidence="10" type="ORF">ABID16_001373</name>
</gene>